<organism evidence="5 6">
    <name type="scientific">Paenibacillus auburnensis</name>
    <dbReference type="NCBI Taxonomy" id="2905649"/>
    <lineage>
        <taxon>Bacteria</taxon>
        <taxon>Bacillati</taxon>
        <taxon>Bacillota</taxon>
        <taxon>Bacilli</taxon>
        <taxon>Bacillales</taxon>
        <taxon>Paenibacillaceae</taxon>
        <taxon>Paenibacillus</taxon>
    </lineage>
</organism>
<evidence type="ECO:0000256" key="1">
    <source>
        <dbReference type="SAM" id="MobiDB-lite"/>
    </source>
</evidence>
<feature type="compositionally biased region" description="Basic and acidic residues" evidence="1">
    <location>
        <begin position="354"/>
        <end position="369"/>
    </location>
</feature>
<protein>
    <recommendedName>
        <fullName evidence="4">DUF4349 domain-containing protein</fullName>
    </recommendedName>
</protein>
<reference evidence="5" key="1">
    <citation type="submission" date="2022-01" db="EMBL/GenBank/DDBJ databases">
        <authorList>
            <person name="Criscuolo A."/>
        </authorList>
    </citation>
    <scope>NUCLEOTIDE SEQUENCE</scope>
    <source>
        <strain evidence="5">CIP111892</strain>
    </source>
</reference>
<feature type="compositionally biased region" description="Low complexity" evidence="1">
    <location>
        <begin position="45"/>
        <end position="75"/>
    </location>
</feature>
<evidence type="ECO:0000313" key="5">
    <source>
        <dbReference type="EMBL" id="CAH1194822.1"/>
    </source>
</evidence>
<comment type="caution">
    <text evidence="5">The sequence shown here is derived from an EMBL/GenBank/DDBJ whole genome shotgun (WGS) entry which is preliminary data.</text>
</comment>
<evidence type="ECO:0000259" key="4">
    <source>
        <dbReference type="Pfam" id="PF14257"/>
    </source>
</evidence>
<dbReference type="InterPro" id="IPR025645">
    <property type="entry name" value="DUF4349"/>
</dbReference>
<dbReference type="EMBL" id="CAKMMG010000001">
    <property type="protein sequence ID" value="CAH1194822.1"/>
    <property type="molecule type" value="Genomic_DNA"/>
</dbReference>
<gene>
    <name evidence="5" type="ORF">PAECIP111892_01880</name>
</gene>
<proteinExistence type="predicted"/>
<sequence length="385" mass="41345">MRKWGLHYLAGLLVLAVVLAGCGSSNENSAANSASTSNMKSDQGVANAPAEEAAPAAAEVEAGSGSADKSASSSSVDANAAAGTKGMAVKGSDSDKAAEAAAGLTGTDVVAGLNKKLMYKANLTMEVEDYAAAQSEVRNMITLSGGYIIGFTESMSEYEKGGTFIMKVPASGFSPFLNNLEKIKNEGIQRNIEGQDVSEEYVDLESRLKAKQLMESQYIEFMKKATKSADLVAFANQLGAIQEQIEQIKGRMRYIDQNVSFSTVELRLYQTDKSIADIKQKEQGPLLTRASDALTSSLHALSVMFQWLIVFLAAALPILIVAGIILVIVLWLRKKLKRRDDGYMQRIRAANRAQNRELSGRDGGEEIHGDAPVTEETGKETENKG</sequence>
<keyword evidence="3" id="KW-0732">Signal</keyword>
<feature type="signal peptide" evidence="3">
    <location>
        <begin position="1"/>
        <end position="30"/>
    </location>
</feature>
<feature type="domain" description="DUF4349" evidence="4">
    <location>
        <begin position="116"/>
        <end position="331"/>
    </location>
</feature>
<keyword evidence="6" id="KW-1185">Reference proteome</keyword>
<keyword evidence="2" id="KW-0812">Transmembrane</keyword>
<feature type="region of interest" description="Disordered" evidence="1">
    <location>
        <begin position="29"/>
        <end position="75"/>
    </location>
</feature>
<dbReference type="PROSITE" id="PS51257">
    <property type="entry name" value="PROKAR_LIPOPROTEIN"/>
    <property type="match status" value="1"/>
</dbReference>
<dbReference type="Proteomes" id="UP000838324">
    <property type="component" value="Unassembled WGS sequence"/>
</dbReference>
<name>A0ABN8G3C5_9BACL</name>
<feature type="compositionally biased region" description="Low complexity" evidence="1">
    <location>
        <begin position="29"/>
        <end position="38"/>
    </location>
</feature>
<feature type="region of interest" description="Disordered" evidence="1">
    <location>
        <begin position="354"/>
        <end position="385"/>
    </location>
</feature>
<feature type="transmembrane region" description="Helical" evidence="2">
    <location>
        <begin position="304"/>
        <end position="332"/>
    </location>
</feature>
<feature type="compositionally biased region" description="Basic and acidic residues" evidence="1">
    <location>
        <begin position="376"/>
        <end position="385"/>
    </location>
</feature>
<keyword evidence="2" id="KW-0472">Membrane</keyword>
<evidence type="ECO:0000256" key="3">
    <source>
        <dbReference type="SAM" id="SignalP"/>
    </source>
</evidence>
<feature type="chain" id="PRO_5045980245" description="DUF4349 domain-containing protein" evidence="3">
    <location>
        <begin position="31"/>
        <end position="385"/>
    </location>
</feature>
<evidence type="ECO:0000313" key="6">
    <source>
        <dbReference type="Proteomes" id="UP000838324"/>
    </source>
</evidence>
<accession>A0ABN8G3C5</accession>
<evidence type="ECO:0000256" key="2">
    <source>
        <dbReference type="SAM" id="Phobius"/>
    </source>
</evidence>
<keyword evidence="2" id="KW-1133">Transmembrane helix</keyword>
<dbReference type="Pfam" id="PF14257">
    <property type="entry name" value="DUF4349"/>
    <property type="match status" value="1"/>
</dbReference>
<dbReference type="RefSeq" id="WP_236332124.1">
    <property type="nucleotide sequence ID" value="NZ_CAKMMG010000001.1"/>
</dbReference>